<evidence type="ECO:0000256" key="5">
    <source>
        <dbReference type="ARBA" id="ARBA00022584"/>
    </source>
</evidence>
<dbReference type="GO" id="GO:0042423">
    <property type="term" value="P:catecholamine biosynthetic process"/>
    <property type="evidence" value="ECO:0007669"/>
    <property type="project" value="UniProtKB-KW"/>
</dbReference>
<dbReference type="EC" id="4.1.1.22" evidence="4"/>
<dbReference type="Pfam" id="PF00282">
    <property type="entry name" value="Pyridoxal_deC"/>
    <property type="match status" value="1"/>
</dbReference>
<dbReference type="AlphaFoldDB" id="A0A8T0E7F8"/>
<protein>
    <recommendedName>
        <fullName evidence="9">Histidine decarboxylase</fullName>
        <ecNumber evidence="4">4.1.1.22</ecNumber>
    </recommendedName>
</protein>
<reference evidence="11" key="2">
    <citation type="submission" date="2020-06" db="EMBL/GenBank/DDBJ databases">
        <authorList>
            <person name="Sheffer M."/>
        </authorList>
    </citation>
    <scope>NUCLEOTIDE SEQUENCE</scope>
</reference>
<keyword evidence="7 10" id="KW-0663">Pyridoxal phosphate</keyword>
<comment type="subunit">
    <text evidence="3">Homodimer.</text>
</comment>
<evidence type="ECO:0000256" key="7">
    <source>
        <dbReference type="ARBA" id="ARBA00022898"/>
    </source>
</evidence>
<evidence type="ECO:0000313" key="11">
    <source>
        <dbReference type="EMBL" id="KAF8766832.1"/>
    </source>
</evidence>
<dbReference type="InterPro" id="IPR002129">
    <property type="entry name" value="PyrdxlP-dep_de-COase"/>
</dbReference>
<evidence type="ECO:0000256" key="4">
    <source>
        <dbReference type="ARBA" id="ARBA00012320"/>
    </source>
</evidence>
<gene>
    <name evidence="11" type="ORF">HNY73_019857</name>
</gene>
<dbReference type="InterPro" id="IPR021115">
    <property type="entry name" value="Pyridoxal-P_BS"/>
</dbReference>
<dbReference type="GO" id="GO:0006548">
    <property type="term" value="P:L-histidine catabolic process"/>
    <property type="evidence" value="ECO:0007669"/>
    <property type="project" value="TreeGrafter"/>
</dbReference>
<dbReference type="Proteomes" id="UP000807504">
    <property type="component" value="Unassembled WGS sequence"/>
</dbReference>
<keyword evidence="12" id="KW-1185">Reference proteome</keyword>
<keyword evidence="6" id="KW-0210">Decarboxylase</keyword>
<evidence type="ECO:0000256" key="2">
    <source>
        <dbReference type="ARBA" id="ARBA00009533"/>
    </source>
</evidence>
<keyword evidence="8 10" id="KW-0456">Lyase</keyword>
<reference evidence="11" key="1">
    <citation type="journal article" date="2020" name="bioRxiv">
        <title>Chromosome-level reference genome of the European wasp spider Argiope bruennichi: a resource for studies on range expansion and evolutionary adaptation.</title>
        <authorList>
            <person name="Sheffer M.M."/>
            <person name="Hoppe A."/>
            <person name="Krehenwinkel H."/>
            <person name="Uhl G."/>
            <person name="Kuss A.W."/>
            <person name="Jensen L."/>
            <person name="Jensen C."/>
            <person name="Gillespie R.G."/>
            <person name="Hoff K.J."/>
            <person name="Prost S."/>
        </authorList>
    </citation>
    <scope>NUCLEOTIDE SEQUENCE</scope>
</reference>
<name>A0A8T0E7F8_ARGBR</name>
<dbReference type="Gene3D" id="3.40.640.10">
    <property type="entry name" value="Type I PLP-dependent aspartate aminotransferase-like (Major domain)"/>
    <property type="match status" value="1"/>
</dbReference>
<keyword evidence="5" id="KW-0127">Catecholamine biosynthesis</keyword>
<dbReference type="EMBL" id="JABXBU010002230">
    <property type="protein sequence ID" value="KAF8766832.1"/>
    <property type="molecule type" value="Genomic_DNA"/>
</dbReference>
<evidence type="ECO:0000256" key="6">
    <source>
        <dbReference type="ARBA" id="ARBA00022793"/>
    </source>
</evidence>
<dbReference type="PANTHER" id="PTHR11999">
    <property type="entry name" value="GROUP II PYRIDOXAL-5-PHOSPHATE DECARBOXYLASE"/>
    <property type="match status" value="1"/>
</dbReference>
<dbReference type="GO" id="GO:0001694">
    <property type="term" value="P:histamine biosynthetic process"/>
    <property type="evidence" value="ECO:0007669"/>
    <property type="project" value="TreeGrafter"/>
</dbReference>
<dbReference type="InterPro" id="IPR015424">
    <property type="entry name" value="PyrdxlP-dep_Trfase"/>
</dbReference>
<comment type="cofactor">
    <cofactor evidence="1 10">
        <name>pyridoxal 5'-phosphate</name>
        <dbReference type="ChEBI" id="CHEBI:597326"/>
    </cofactor>
</comment>
<dbReference type="GO" id="GO:0005737">
    <property type="term" value="C:cytoplasm"/>
    <property type="evidence" value="ECO:0007669"/>
    <property type="project" value="TreeGrafter"/>
</dbReference>
<dbReference type="GO" id="GO:0030170">
    <property type="term" value="F:pyridoxal phosphate binding"/>
    <property type="evidence" value="ECO:0007669"/>
    <property type="project" value="InterPro"/>
</dbReference>
<dbReference type="PROSITE" id="PS00392">
    <property type="entry name" value="DDC_GAD_HDC_YDC"/>
    <property type="match status" value="1"/>
</dbReference>
<proteinExistence type="inferred from homology"/>
<evidence type="ECO:0000313" key="12">
    <source>
        <dbReference type="Proteomes" id="UP000807504"/>
    </source>
</evidence>
<organism evidence="11 12">
    <name type="scientific">Argiope bruennichi</name>
    <name type="common">Wasp spider</name>
    <name type="synonym">Aranea bruennichi</name>
    <dbReference type="NCBI Taxonomy" id="94029"/>
    <lineage>
        <taxon>Eukaryota</taxon>
        <taxon>Metazoa</taxon>
        <taxon>Ecdysozoa</taxon>
        <taxon>Arthropoda</taxon>
        <taxon>Chelicerata</taxon>
        <taxon>Arachnida</taxon>
        <taxon>Araneae</taxon>
        <taxon>Araneomorphae</taxon>
        <taxon>Entelegynae</taxon>
        <taxon>Araneoidea</taxon>
        <taxon>Araneidae</taxon>
        <taxon>Argiope</taxon>
    </lineage>
</organism>
<evidence type="ECO:0000256" key="1">
    <source>
        <dbReference type="ARBA" id="ARBA00001933"/>
    </source>
</evidence>
<evidence type="ECO:0000256" key="9">
    <source>
        <dbReference type="ARBA" id="ARBA00039946"/>
    </source>
</evidence>
<accession>A0A8T0E7F8</accession>
<dbReference type="InterPro" id="IPR015421">
    <property type="entry name" value="PyrdxlP-dep_Trfase_major"/>
</dbReference>
<comment type="caution">
    <text evidence="11">The sequence shown here is derived from an EMBL/GenBank/DDBJ whole genome shotgun (WGS) entry which is preliminary data.</text>
</comment>
<dbReference type="GO" id="GO:0004398">
    <property type="term" value="F:histidine decarboxylase activity"/>
    <property type="evidence" value="ECO:0007669"/>
    <property type="project" value="TreeGrafter"/>
</dbReference>
<dbReference type="InterPro" id="IPR010977">
    <property type="entry name" value="Aromatic_deC"/>
</dbReference>
<dbReference type="PANTHER" id="PTHR11999:SF68">
    <property type="entry name" value="HISTIDINE DECARBOXYLASE"/>
    <property type="match status" value="1"/>
</dbReference>
<evidence type="ECO:0000256" key="8">
    <source>
        <dbReference type="ARBA" id="ARBA00023239"/>
    </source>
</evidence>
<dbReference type="SUPFAM" id="SSF53383">
    <property type="entry name" value="PLP-dependent transferases"/>
    <property type="match status" value="1"/>
</dbReference>
<comment type="similarity">
    <text evidence="2 10">Belongs to the group II decarboxylase family.</text>
</comment>
<evidence type="ECO:0000256" key="10">
    <source>
        <dbReference type="RuleBase" id="RU000382"/>
    </source>
</evidence>
<evidence type="ECO:0000256" key="3">
    <source>
        <dbReference type="ARBA" id="ARBA00011738"/>
    </source>
</evidence>
<sequence>MHAYFPALNSPASLLGDMLADGMGCLAFTWVTISESVHFHQPVPVKIPNFVYLNHYLSIMNQQDQEPFLYRGSMWWPIPPWESPGLFGLVKMRYLESDSDWSLRGETLMAAIRRDREKGLIPFFVCATLGTTGACAFDNLEEIGIICQNEDLWLHVDAAYAGTAFICPEFRHWLKGIEYADSFAFNPSKWLMVHFDCTAMWVKNSERRIGHSS</sequence>